<evidence type="ECO:0000256" key="1">
    <source>
        <dbReference type="ARBA" id="ARBA00004239"/>
    </source>
</evidence>
<reference evidence="21 22" key="1">
    <citation type="submission" date="2013-03" db="EMBL/GenBank/DDBJ databases">
        <authorList>
            <person name="Warren W."/>
            <person name="Wilson R.K."/>
        </authorList>
    </citation>
    <scope>NUCLEOTIDE SEQUENCE</scope>
</reference>
<evidence type="ECO:0000313" key="22">
    <source>
        <dbReference type="Proteomes" id="UP000233100"/>
    </source>
</evidence>
<dbReference type="InterPro" id="IPR018097">
    <property type="entry name" value="EGF_Ca-bd_CS"/>
</dbReference>
<sequence length="421" mass="45003">MAHGTASPPPGSLSRPPHTVAPAPLRLLFVRRHVPVISGEHTQEVRLGRAHPNPDYPGRSIKSRPSSPGGSLPAPSQPSTAAREAPVDRPGRWASGGASRRSVGLRPQQGPGSIPGPRTQQRVTMATPGLRQHQATQRRRPPCPEAQAMWGSQEMLLVWLLVLAAGGTEHAYRPGRRVCAVGAHGDPASESFVQRVYQPFLTTCDGHRACSTYRTIYRTAYRRSPGLAPARPRYACCPGWKRTSGLPGACGAAICQPPCRNGGSCIQPGRCRCPAGWQGDTCQSDVDECSAGGAGCPQRCVNTAGSYWCQCWEGHSLSADGTHCVSKGGPPRVAPNLTGVDSAMKEEVQRLQSRVDLLEEKLQLVLAPLHSLASQALEHGLPDPGSLLVHSFQQLGRIDSLSEQISFLEEQLGSCSCKKDS</sequence>
<dbReference type="PANTHER" id="PTHR14949:SF21">
    <property type="entry name" value="EPIDERMAL GROWTH FACTOR-LIKE PROTEIN 7"/>
    <property type="match status" value="1"/>
</dbReference>
<evidence type="ECO:0000256" key="12">
    <source>
        <dbReference type="ARBA" id="ARBA00023157"/>
    </source>
</evidence>
<dbReference type="Bgee" id="ENSMFAG00000043021">
    <property type="expression patterns" value="Expressed in lung and 13 other cell types or tissues"/>
</dbReference>
<dbReference type="InterPro" id="IPR011489">
    <property type="entry name" value="EMI_domain"/>
</dbReference>
<dbReference type="PROSITE" id="PS50026">
    <property type="entry name" value="EGF_3"/>
    <property type="match status" value="1"/>
</dbReference>
<keyword evidence="2" id="KW-0217">Developmental protein</keyword>
<reference evidence="21" key="3">
    <citation type="submission" date="2025-09" db="UniProtKB">
        <authorList>
            <consortium name="Ensembl"/>
        </authorList>
    </citation>
    <scope>IDENTIFICATION</scope>
</reference>
<evidence type="ECO:0000259" key="20">
    <source>
        <dbReference type="PROSITE" id="PS51041"/>
    </source>
</evidence>
<dbReference type="GO" id="GO:0030154">
    <property type="term" value="P:cell differentiation"/>
    <property type="evidence" value="ECO:0007669"/>
    <property type="project" value="UniProtKB-KW"/>
</dbReference>
<dbReference type="GO" id="GO:0009986">
    <property type="term" value="C:cell surface"/>
    <property type="evidence" value="ECO:0007669"/>
    <property type="project" value="TreeGrafter"/>
</dbReference>
<dbReference type="AlphaFoldDB" id="A0A7N9IG05"/>
<keyword evidence="7" id="KW-0677">Repeat</keyword>
<keyword evidence="3" id="KW-0964">Secreted</keyword>
<dbReference type="Proteomes" id="UP000233100">
    <property type="component" value="Chromosome 15"/>
</dbReference>
<evidence type="ECO:0000256" key="5">
    <source>
        <dbReference type="ARBA" id="ARBA00022657"/>
    </source>
</evidence>
<dbReference type="Ensembl" id="ENSMFAT00000084798.1">
    <property type="protein sequence ID" value="ENSMFAP00000060716.1"/>
    <property type="gene ID" value="ENSMFAG00000043021.2"/>
</dbReference>
<accession>A0A7N9IG05</accession>
<dbReference type="InterPro" id="IPR050969">
    <property type="entry name" value="Dev_Signal_Modulators"/>
</dbReference>
<dbReference type="FunFam" id="2.10.25.10:FF:000010">
    <property type="entry name" value="Pro-epidermal growth factor"/>
    <property type="match status" value="1"/>
</dbReference>
<keyword evidence="4 17" id="KW-0245">EGF-like domain</keyword>
<dbReference type="GO" id="GO:0005576">
    <property type="term" value="C:extracellular region"/>
    <property type="evidence" value="ECO:0007669"/>
    <property type="project" value="UniProtKB-SubCell"/>
</dbReference>
<dbReference type="GO" id="GO:0005509">
    <property type="term" value="F:calcium ion binding"/>
    <property type="evidence" value="ECO:0007669"/>
    <property type="project" value="InterPro"/>
</dbReference>
<dbReference type="SMART" id="SM00179">
    <property type="entry name" value="EGF_CA"/>
    <property type="match status" value="1"/>
</dbReference>
<dbReference type="SUPFAM" id="SSF57196">
    <property type="entry name" value="EGF/Laminin"/>
    <property type="match status" value="1"/>
</dbReference>
<evidence type="ECO:0000256" key="3">
    <source>
        <dbReference type="ARBA" id="ARBA00022525"/>
    </source>
</evidence>
<comment type="subcellular location">
    <subcellularLocation>
        <location evidence="1">Secreted</location>
        <location evidence="1">Extracellular space</location>
    </subcellularLocation>
</comment>
<keyword evidence="6" id="KW-0732">Signal</keyword>
<feature type="compositionally biased region" description="Low complexity" evidence="18">
    <location>
        <begin position="63"/>
        <end position="79"/>
    </location>
</feature>
<dbReference type="GO" id="GO:0007155">
    <property type="term" value="P:cell adhesion"/>
    <property type="evidence" value="ECO:0007669"/>
    <property type="project" value="UniProtKB-KW"/>
</dbReference>
<keyword evidence="9" id="KW-0106">Calcium</keyword>
<dbReference type="PROSITE" id="PS51041">
    <property type="entry name" value="EMI"/>
    <property type="match status" value="1"/>
</dbReference>
<evidence type="ECO:0000256" key="9">
    <source>
        <dbReference type="ARBA" id="ARBA00022837"/>
    </source>
</evidence>
<evidence type="ECO:0000256" key="11">
    <source>
        <dbReference type="ARBA" id="ARBA00023054"/>
    </source>
</evidence>
<dbReference type="PROSITE" id="PS01187">
    <property type="entry name" value="EGF_CA"/>
    <property type="match status" value="1"/>
</dbReference>
<dbReference type="PANTHER" id="PTHR14949">
    <property type="entry name" value="EGF-LIKE-DOMAIN, MULTIPLE 7, 8"/>
    <property type="match status" value="1"/>
</dbReference>
<keyword evidence="10" id="KW-0130">Cell adhesion</keyword>
<keyword evidence="22" id="KW-1185">Reference proteome</keyword>
<dbReference type="PROSITE" id="PS01186">
    <property type="entry name" value="EGF_2"/>
    <property type="match status" value="1"/>
</dbReference>
<gene>
    <name evidence="21" type="primary">EGFL7</name>
</gene>
<evidence type="ECO:0000313" key="21">
    <source>
        <dbReference type="Ensembl" id="ENSMFAP00000060716.1"/>
    </source>
</evidence>
<evidence type="ECO:0000256" key="14">
    <source>
        <dbReference type="ARBA" id="ARBA00065457"/>
    </source>
</evidence>
<dbReference type="InterPro" id="IPR009030">
    <property type="entry name" value="Growth_fac_rcpt_cys_sf"/>
</dbReference>
<evidence type="ECO:0000256" key="15">
    <source>
        <dbReference type="ARBA" id="ARBA00068667"/>
    </source>
</evidence>
<feature type="region of interest" description="Disordered" evidence="18">
    <location>
        <begin position="41"/>
        <end position="121"/>
    </location>
</feature>
<keyword evidence="5" id="KW-0037">Angiogenesis</keyword>
<organism evidence="21 22">
    <name type="scientific">Macaca fascicularis</name>
    <name type="common">Crab-eating macaque</name>
    <name type="synonym">Cynomolgus monkey</name>
    <dbReference type="NCBI Taxonomy" id="9541"/>
    <lineage>
        <taxon>Eukaryota</taxon>
        <taxon>Metazoa</taxon>
        <taxon>Chordata</taxon>
        <taxon>Craniata</taxon>
        <taxon>Vertebrata</taxon>
        <taxon>Euteleostomi</taxon>
        <taxon>Mammalia</taxon>
        <taxon>Eutheria</taxon>
        <taxon>Euarchontoglires</taxon>
        <taxon>Primates</taxon>
        <taxon>Haplorrhini</taxon>
        <taxon>Catarrhini</taxon>
        <taxon>Cercopithecidae</taxon>
        <taxon>Cercopithecinae</taxon>
        <taxon>Macaca</taxon>
    </lineage>
</organism>
<dbReference type="InterPro" id="IPR000742">
    <property type="entry name" value="EGF"/>
</dbReference>
<dbReference type="GO" id="GO:0005102">
    <property type="term" value="F:signaling receptor binding"/>
    <property type="evidence" value="ECO:0007669"/>
    <property type="project" value="TreeGrafter"/>
</dbReference>
<evidence type="ECO:0000256" key="8">
    <source>
        <dbReference type="ARBA" id="ARBA00022782"/>
    </source>
</evidence>
<dbReference type="InterPro" id="IPR049883">
    <property type="entry name" value="NOTCH1_EGF-like"/>
</dbReference>
<dbReference type="InterPro" id="IPR013111">
    <property type="entry name" value="EGF_extracell"/>
</dbReference>
<dbReference type="FunFam" id="2.10.25.10:FF:000485">
    <property type="entry name" value="Epidermal growth factor-like protein 7"/>
    <property type="match status" value="1"/>
</dbReference>
<keyword evidence="8" id="KW-0221">Differentiation</keyword>
<comment type="subunit">
    <text evidence="14">Interacts with ITGAV/ITGB3 in an RGD-dependent manner, increasing endothelial cell's motility.</text>
</comment>
<name>A0A7N9IG05_MACFA</name>
<evidence type="ECO:0000256" key="16">
    <source>
        <dbReference type="ARBA" id="ARBA00076707"/>
    </source>
</evidence>
<keyword evidence="12 17" id="KW-1015">Disulfide bond</keyword>
<evidence type="ECO:0000256" key="18">
    <source>
        <dbReference type="SAM" id="MobiDB-lite"/>
    </source>
</evidence>
<evidence type="ECO:0000259" key="19">
    <source>
        <dbReference type="PROSITE" id="PS50026"/>
    </source>
</evidence>
<protein>
    <recommendedName>
        <fullName evidence="15">Epidermal growth factor-like protein 7</fullName>
    </recommendedName>
    <alternativeName>
        <fullName evidence="16">Multiple epidermal growth factor-like domains protein 7</fullName>
    </alternativeName>
</protein>
<feature type="disulfide bond" evidence="17">
    <location>
        <begin position="255"/>
        <end position="265"/>
    </location>
</feature>
<comment type="caution">
    <text evidence="17">Lacks conserved residue(s) required for the propagation of feature annotation.</text>
</comment>
<evidence type="ECO:0000256" key="17">
    <source>
        <dbReference type="PROSITE-ProRule" id="PRU00076"/>
    </source>
</evidence>
<dbReference type="InterPro" id="IPR001881">
    <property type="entry name" value="EGF-like_Ca-bd_dom"/>
</dbReference>
<dbReference type="Gene3D" id="2.10.25.10">
    <property type="entry name" value="Laminin"/>
    <property type="match status" value="2"/>
</dbReference>
<evidence type="ECO:0000256" key="6">
    <source>
        <dbReference type="ARBA" id="ARBA00022729"/>
    </source>
</evidence>
<evidence type="ECO:0000256" key="2">
    <source>
        <dbReference type="ARBA" id="ARBA00022473"/>
    </source>
</evidence>
<dbReference type="PROSITE" id="PS00022">
    <property type="entry name" value="EGF_1"/>
    <property type="match status" value="1"/>
</dbReference>
<dbReference type="CDD" id="cd00054">
    <property type="entry name" value="EGF_CA"/>
    <property type="match status" value="1"/>
</dbReference>
<keyword evidence="11" id="KW-0175">Coiled coil</keyword>
<dbReference type="Pfam" id="PF07974">
    <property type="entry name" value="EGF_2"/>
    <property type="match status" value="1"/>
</dbReference>
<feature type="disulfide bond" evidence="17">
    <location>
        <begin position="273"/>
        <end position="282"/>
    </location>
</feature>
<feature type="domain" description="EGF-like" evidence="19">
    <location>
        <begin position="251"/>
        <end position="283"/>
    </location>
</feature>
<dbReference type="SUPFAM" id="SSF57184">
    <property type="entry name" value="Growth factor receptor domain"/>
    <property type="match status" value="1"/>
</dbReference>
<dbReference type="Pfam" id="PF07645">
    <property type="entry name" value="EGF_CA"/>
    <property type="match status" value="1"/>
</dbReference>
<dbReference type="GeneTree" id="ENSGT00940000160015"/>
<proteinExistence type="predicted"/>
<dbReference type="Pfam" id="PF07546">
    <property type="entry name" value="EMI"/>
    <property type="match status" value="1"/>
</dbReference>
<evidence type="ECO:0000256" key="7">
    <source>
        <dbReference type="ARBA" id="ARBA00022737"/>
    </source>
</evidence>
<evidence type="ECO:0000256" key="4">
    <source>
        <dbReference type="ARBA" id="ARBA00022536"/>
    </source>
</evidence>
<reference evidence="21" key="2">
    <citation type="submission" date="2025-08" db="UniProtKB">
        <authorList>
            <consortium name="Ensembl"/>
        </authorList>
    </citation>
    <scope>IDENTIFICATION</scope>
</reference>
<evidence type="ECO:0000256" key="13">
    <source>
        <dbReference type="ARBA" id="ARBA00053819"/>
    </source>
</evidence>
<feature type="region of interest" description="Disordered" evidence="18">
    <location>
        <begin position="1"/>
        <end position="20"/>
    </location>
</feature>
<evidence type="ECO:0000256" key="10">
    <source>
        <dbReference type="ARBA" id="ARBA00022889"/>
    </source>
</evidence>
<comment type="function">
    <text evidence="13">Regulates vascular tubulogenesis in vivo. Inhibits platelet-derived growth factor (PDGF)-BB-induced smooth muscle cell migration and promotes endothelial cell adhesion to the extracellular matrix and angiogenesis.</text>
</comment>
<dbReference type="SMART" id="SM00181">
    <property type="entry name" value="EGF"/>
    <property type="match status" value="2"/>
</dbReference>
<feature type="domain" description="EMI" evidence="20">
    <location>
        <begin position="175"/>
        <end position="252"/>
    </location>
</feature>
<dbReference type="GO" id="GO:0001525">
    <property type="term" value="P:angiogenesis"/>
    <property type="evidence" value="ECO:0007669"/>
    <property type="project" value="UniProtKB-KW"/>
</dbReference>